<evidence type="ECO:0000313" key="2">
    <source>
        <dbReference type="Proteomes" id="UP001596208"/>
    </source>
</evidence>
<evidence type="ECO:0008006" key="3">
    <source>
        <dbReference type="Google" id="ProtNLM"/>
    </source>
</evidence>
<evidence type="ECO:0000313" key="1">
    <source>
        <dbReference type="EMBL" id="MFC5174928.1"/>
    </source>
</evidence>
<comment type="caution">
    <text evidence="1">The sequence shown here is derived from an EMBL/GenBank/DDBJ whole genome shotgun (WGS) entry which is preliminary data.</text>
</comment>
<accession>A0ABW0BCM1</accession>
<dbReference type="Proteomes" id="UP001596208">
    <property type="component" value="Unassembled WGS sequence"/>
</dbReference>
<sequence length="51" mass="5597">MASVKAEQAHSKSVTTLVRLRRDRILNEVFATGDALKVMRLLGITAQTAMP</sequence>
<reference evidence="2" key="1">
    <citation type="journal article" date="2019" name="Int. J. Syst. Evol. Microbiol.">
        <title>The Global Catalogue of Microorganisms (GCM) 10K type strain sequencing project: providing services to taxonomists for standard genome sequencing and annotation.</title>
        <authorList>
            <consortium name="The Broad Institute Genomics Platform"/>
            <consortium name="The Broad Institute Genome Sequencing Center for Infectious Disease"/>
            <person name="Wu L."/>
            <person name="Ma J."/>
        </authorList>
    </citation>
    <scope>NUCLEOTIDE SEQUENCE [LARGE SCALE GENOMIC DNA]</scope>
    <source>
        <strain evidence="2">CGMCC 4.1721</strain>
    </source>
</reference>
<protein>
    <recommendedName>
        <fullName evidence="3">Transposase</fullName>
    </recommendedName>
</protein>
<keyword evidence="2" id="KW-1185">Reference proteome</keyword>
<name>A0ABW0BCM1_9ACTN</name>
<dbReference type="EMBL" id="JBHSKI010000022">
    <property type="protein sequence ID" value="MFC5174928.1"/>
    <property type="molecule type" value="Genomic_DNA"/>
</dbReference>
<gene>
    <name evidence="1" type="ORF">ACFPRK_30740</name>
</gene>
<organism evidence="1 2">
    <name type="scientific">Streptomyces mutomycini</name>
    <dbReference type="NCBI Taxonomy" id="284036"/>
    <lineage>
        <taxon>Bacteria</taxon>
        <taxon>Bacillati</taxon>
        <taxon>Actinomycetota</taxon>
        <taxon>Actinomycetes</taxon>
        <taxon>Kitasatosporales</taxon>
        <taxon>Streptomycetaceae</taxon>
        <taxon>Streptomyces</taxon>
    </lineage>
</organism>
<proteinExistence type="predicted"/>
<dbReference type="RefSeq" id="WP_234351863.1">
    <property type="nucleotide sequence ID" value="NZ_JBHSKI010000022.1"/>
</dbReference>